<keyword evidence="3 7" id="KW-0479">Metal-binding</keyword>
<feature type="region of interest" description="Disordered" evidence="8">
    <location>
        <begin position="158"/>
        <end position="178"/>
    </location>
</feature>
<keyword evidence="4 7" id="KW-0255">Endonuclease</keyword>
<feature type="binding site" evidence="7">
    <location>
        <position position="139"/>
    </location>
    <ligand>
        <name>Zn(2+)</name>
        <dbReference type="ChEBI" id="CHEBI:29105"/>
        <note>catalytic</note>
    </ligand>
</feature>
<name>A0ABU3DG78_9RHOB</name>
<dbReference type="EC" id="3.1.-.-" evidence="7"/>
<evidence type="ECO:0000256" key="7">
    <source>
        <dbReference type="HAMAP-Rule" id="MF_00009"/>
    </source>
</evidence>
<evidence type="ECO:0000256" key="1">
    <source>
        <dbReference type="ARBA" id="ARBA00010875"/>
    </source>
</evidence>
<keyword evidence="7" id="KW-0963">Cytoplasm</keyword>
<organism evidence="9 10">
    <name type="scientific">Tropicimonas omnivorans</name>
    <dbReference type="NCBI Taxonomy" id="3075590"/>
    <lineage>
        <taxon>Bacteria</taxon>
        <taxon>Pseudomonadati</taxon>
        <taxon>Pseudomonadota</taxon>
        <taxon>Alphaproteobacteria</taxon>
        <taxon>Rhodobacterales</taxon>
        <taxon>Roseobacteraceae</taxon>
        <taxon>Tropicimonas</taxon>
    </lineage>
</organism>
<keyword evidence="5 7" id="KW-0378">Hydrolase</keyword>
<dbReference type="PANTHER" id="PTHR46986:SF1">
    <property type="entry name" value="ENDORIBONUCLEASE YBEY, CHLOROPLASTIC"/>
    <property type="match status" value="1"/>
</dbReference>
<dbReference type="PANTHER" id="PTHR46986">
    <property type="entry name" value="ENDORIBONUCLEASE YBEY, CHLOROPLASTIC"/>
    <property type="match status" value="1"/>
</dbReference>
<dbReference type="PROSITE" id="PS01306">
    <property type="entry name" value="UPF0054"/>
    <property type="match status" value="1"/>
</dbReference>
<dbReference type="InterPro" id="IPR023091">
    <property type="entry name" value="MetalPrtase_cat_dom_sf_prd"/>
</dbReference>
<evidence type="ECO:0000256" key="2">
    <source>
        <dbReference type="ARBA" id="ARBA00022722"/>
    </source>
</evidence>
<sequence>MGVDLVTEAEDWSVLPLEELAERALAGVTAELGLPGDVEISLLACSDDRIAVLNGEFRDKPKATNVLSWPAEDLAPDTPGEPPLPLPPPDFPGEPPFLGDIALAFETCAAEAEAGGKPLGSHVMHLLVHGILHLLGYDHVTDSDAVLMESTEVRILGQLGEPDPYGSESASPTGRYLE</sequence>
<comment type="cofactor">
    <cofactor evidence="7">
        <name>Zn(2+)</name>
        <dbReference type="ChEBI" id="CHEBI:29105"/>
    </cofactor>
    <text evidence="7">Binds 1 zinc ion.</text>
</comment>
<evidence type="ECO:0000256" key="8">
    <source>
        <dbReference type="SAM" id="MobiDB-lite"/>
    </source>
</evidence>
<keyword evidence="2 7" id="KW-0540">Nuclease</keyword>
<comment type="caution">
    <text evidence="9">The sequence shown here is derived from an EMBL/GenBank/DDBJ whole genome shotgun (WGS) entry which is preliminary data.</text>
</comment>
<keyword evidence="10" id="KW-1185">Reference proteome</keyword>
<feature type="binding site" evidence="7">
    <location>
        <position position="129"/>
    </location>
    <ligand>
        <name>Zn(2+)</name>
        <dbReference type="ChEBI" id="CHEBI:29105"/>
        <note>catalytic</note>
    </ligand>
</feature>
<keyword evidence="7" id="KW-0690">Ribosome biogenesis</keyword>
<dbReference type="NCBIfam" id="TIGR00043">
    <property type="entry name" value="rRNA maturation RNase YbeY"/>
    <property type="match status" value="1"/>
</dbReference>
<evidence type="ECO:0000256" key="3">
    <source>
        <dbReference type="ARBA" id="ARBA00022723"/>
    </source>
</evidence>
<evidence type="ECO:0000313" key="9">
    <source>
        <dbReference type="EMBL" id="MDT0682152.1"/>
    </source>
</evidence>
<gene>
    <name evidence="7 9" type="primary">ybeY</name>
    <name evidence="9" type="ORF">RM543_05610</name>
</gene>
<evidence type="ECO:0000256" key="6">
    <source>
        <dbReference type="ARBA" id="ARBA00022833"/>
    </source>
</evidence>
<keyword evidence="6 7" id="KW-0862">Zinc</keyword>
<dbReference type="Gene3D" id="3.40.390.30">
    <property type="entry name" value="Metalloproteases ('zincins'), catalytic domain"/>
    <property type="match status" value="1"/>
</dbReference>
<dbReference type="Pfam" id="PF02130">
    <property type="entry name" value="YbeY"/>
    <property type="match status" value="1"/>
</dbReference>
<reference evidence="9 10" key="1">
    <citation type="submission" date="2023-09" db="EMBL/GenBank/DDBJ databases">
        <authorList>
            <person name="Rey-Velasco X."/>
        </authorList>
    </citation>
    <scope>NUCLEOTIDE SEQUENCE [LARGE SCALE GENOMIC DNA]</scope>
    <source>
        <strain evidence="9 10">F158</strain>
    </source>
</reference>
<dbReference type="RefSeq" id="WP_311689928.1">
    <property type="nucleotide sequence ID" value="NZ_JAVRHL010000002.1"/>
</dbReference>
<evidence type="ECO:0000313" key="10">
    <source>
        <dbReference type="Proteomes" id="UP001265259"/>
    </source>
</evidence>
<evidence type="ECO:0000256" key="5">
    <source>
        <dbReference type="ARBA" id="ARBA00022801"/>
    </source>
</evidence>
<proteinExistence type="inferred from homology"/>
<dbReference type="HAMAP" id="MF_00009">
    <property type="entry name" value="Endoribonucl_YbeY"/>
    <property type="match status" value="1"/>
</dbReference>
<dbReference type="EMBL" id="JAVRHL010000002">
    <property type="protein sequence ID" value="MDT0682152.1"/>
    <property type="molecule type" value="Genomic_DNA"/>
</dbReference>
<comment type="subcellular location">
    <subcellularLocation>
        <location evidence="7">Cytoplasm</location>
    </subcellularLocation>
</comment>
<dbReference type="SUPFAM" id="SSF55486">
    <property type="entry name" value="Metalloproteases ('zincins'), catalytic domain"/>
    <property type="match status" value="1"/>
</dbReference>
<comment type="function">
    <text evidence="7">Single strand-specific metallo-endoribonuclease involved in late-stage 70S ribosome quality control and in maturation of the 3' terminus of the 16S rRNA.</text>
</comment>
<keyword evidence="7" id="KW-0698">rRNA processing</keyword>
<protein>
    <recommendedName>
        <fullName evidence="7">Endoribonuclease YbeY</fullName>
        <ecNumber evidence="7">3.1.-.-</ecNumber>
    </recommendedName>
</protein>
<dbReference type="Proteomes" id="UP001265259">
    <property type="component" value="Unassembled WGS sequence"/>
</dbReference>
<dbReference type="InterPro" id="IPR002036">
    <property type="entry name" value="YbeY"/>
</dbReference>
<comment type="similarity">
    <text evidence="1 7">Belongs to the endoribonuclease YbeY family.</text>
</comment>
<accession>A0ABU3DG78</accession>
<dbReference type="InterPro" id="IPR020549">
    <property type="entry name" value="YbeY_CS"/>
</dbReference>
<evidence type="ECO:0000256" key="4">
    <source>
        <dbReference type="ARBA" id="ARBA00022759"/>
    </source>
</evidence>
<feature type="binding site" evidence="7">
    <location>
        <position position="133"/>
    </location>
    <ligand>
        <name>Zn(2+)</name>
        <dbReference type="ChEBI" id="CHEBI:29105"/>
        <note>catalytic</note>
    </ligand>
</feature>